<name>A0A841AP23_9PSEU</name>
<comment type="caution">
    <text evidence="3">The sequence shown here is derived from an EMBL/GenBank/DDBJ whole genome shotgun (WGS) entry which is preliminary data.</text>
</comment>
<dbReference type="EMBL" id="JACHMX010000001">
    <property type="protein sequence ID" value="MBB5850519.1"/>
    <property type="molecule type" value="Genomic_DNA"/>
</dbReference>
<dbReference type="AlphaFoldDB" id="A0A841AP23"/>
<protein>
    <submittedName>
        <fullName evidence="3">Uncharacterized protein</fullName>
    </submittedName>
</protein>
<evidence type="ECO:0000256" key="2">
    <source>
        <dbReference type="SAM" id="Phobius"/>
    </source>
</evidence>
<feature type="compositionally biased region" description="Polar residues" evidence="1">
    <location>
        <begin position="46"/>
        <end position="64"/>
    </location>
</feature>
<evidence type="ECO:0000313" key="3">
    <source>
        <dbReference type="EMBL" id="MBB5850519.1"/>
    </source>
</evidence>
<feature type="region of interest" description="Disordered" evidence="1">
    <location>
        <begin position="39"/>
        <end position="65"/>
    </location>
</feature>
<feature type="transmembrane region" description="Helical" evidence="2">
    <location>
        <begin position="12"/>
        <end position="31"/>
    </location>
</feature>
<keyword evidence="2" id="KW-0812">Transmembrane</keyword>
<reference evidence="3 4" key="1">
    <citation type="submission" date="2020-08" db="EMBL/GenBank/DDBJ databases">
        <title>Sequencing the genomes of 1000 actinobacteria strains.</title>
        <authorList>
            <person name="Klenk H.-P."/>
        </authorList>
    </citation>
    <scope>NUCLEOTIDE SEQUENCE [LARGE SCALE GENOMIC DNA]</scope>
    <source>
        <strain evidence="3 4">DSM 45272</strain>
    </source>
</reference>
<dbReference type="Proteomes" id="UP000580861">
    <property type="component" value="Unassembled WGS sequence"/>
</dbReference>
<sequence length="225" mass="24469">MTTGPRTARSVQMMYGLAGVFLIVAVVFLLLPERQESDDARERGSATASAPVSQQPARTVTSPPQVDVRQVRVEQLLIKARTCGAVADFRISKDEGALQVPAVDGDKFDITVQGDRVYGDVDKDGAEDLALKATCVISGGKVRAGDGYLIFLARGDVVEQVGFLEAQRRKNAQSKGVVEAISFERGIVMTTENNFRSYDALCCPSEISTIDWTYHDGRLIPQRVS</sequence>
<dbReference type="RefSeq" id="WP_184891770.1">
    <property type="nucleotide sequence ID" value="NZ_JACHMX010000001.1"/>
</dbReference>
<accession>A0A841AP23</accession>
<keyword evidence="2" id="KW-1133">Transmembrane helix</keyword>
<proteinExistence type="predicted"/>
<evidence type="ECO:0000256" key="1">
    <source>
        <dbReference type="SAM" id="MobiDB-lite"/>
    </source>
</evidence>
<gene>
    <name evidence="3" type="ORF">HDA45_000606</name>
</gene>
<organism evidence="3 4">
    <name type="scientific">Amycolatopsis umgeniensis</name>
    <dbReference type="NCBI Taxonomy" id="336628"/>
    <lineage>
        <taxon>Bacteria</taxon>
        <taxon>Bacillati</taxon>
        <taxon>Actinomycetota</taxon>
        <taxon>Actinomycetes</taxon>
        <taxon>Pseudonocardiales</taxon>
        <taxon>Pseudonocardiaceae</taxon>
        <taxon>Amycolatopsis</taxon>
    </lineage>
</organism>
<evidence type="ECO:0000313" key="4">
    <source>
        <dbReference type="Proteomes" id="UP000580861"/>
    </source>
</evidence>
<keyword evidence="2" id="KW-0472">Membrane</keyword>
<keyword evidence="4" id="KW-1185">Reference proteome</keyword>